<dbReference type="GO" id="GO:0008168">
    <property type="term" value="F:methyltransferase activity"/>
    <property type="evidence" value="ECO:0007669"/>
    <property type="project" value="UniProtKB-KW"/>
</dbReference>
<dbReference type="InterPro" id="IPR015422">
    <property type="entry name" value="PyrdxlP-dep_Trfase_small"/>
</dbReference>
<dbReference type="EMBL" id="LFYR01002184">
    <property type="protein sequence ID" value="KMZ56464.1"/>
    <property type="molecule type" value="Genomic_DNA"/>
</dbReference>
<evidence type="ECO:0000313" key="2">
    <source>
        <dbReference type="Proteomes" id="UP000036987"/>
    </source>
</evidence>
<dbReference type="AlphaFoldDB" id="A0A0K9NI78"/>
<keyword evidence="1" id="KW-0489">Methyltransferase</keyword>
<protein>
    <submittedName>
        <fullName evidence="1">Glycine hydroxymethyltransferase</fullName>
    </submittedName>
</protein>
<dbReference type="InterPro" id="IPR015424">
    <property type="entry name" value="PyrdxlP-dep_Trfase"/>
</dbReference>
<accession>A0A0K9NI78</accession>
<reference evidence="2" key="1">
    <citation type="journal article" date="2016" name="Nature">
        <title>The genome of the seagrass Zostera marina reveals angiosperm adaptation to the sea.</title>
        <authorList>
            <person name="Olsen J.L."/>
            <person name="Rouze P."/>
            <person name="Verhelst B."/>
            <person name="Lin Y.-C."/>
            <person name="Bayer T."/>
            <person name="Collen J."/>
            <person name="Dattolo E."/>
            <person name="De Paoli E."/>
            <person name="Dittami S."/>
            <person name="Maumus F."/>
            <person name="Michel G."/>
            <person name="Kersting A."/>
            <person name="Lauritano C."/>
            <person name="Lohaus R."/>
            <person name="Toepel M."/>
            <person name="Tonon T."/>
            <person name="Vanneste K."/>
            <person name="Amirebrahimi M."/>
            <person name="Brakel J."/>
            <person name="Bostroem C."/>
            <person name="Chovatia M."/>
            <person name="Grimwood J."/>
            <person name="Jenkins J.W."/>
            <person name="Jueterbock A."/>
            <person name="Mraz A."/>
            <person name="Stam W.T."/>
            <person name="Tice H."/>
            <person name="Bornberg-Bauer E."/>
            <person name="Green P.J."/>
            <person name="Pearson G.A."/>
            <person name="Procaccini G."/>
            <person name="Duarte C.M."/>
            <person name="Schmutz J."/>
            <person name="Reusch T.B.H."/>
            <person name="Van de Peer Y."/>
        </authorList>
    </citation>
    <scope>NUCLEOTIDE SEQUENCE [LARGE SCALE GENOMIC DNA]</scope>
    <source>
        <strain evidence="2">cv. Finnish</strain>
    </source>
</reference>
<dbReference type="GO" id="GO:0032259">
    <property type="term" value="P:methylation"/>
    <property type="evidence" value="ECO:0007669"/>
    <property type="project" value="UniProtKB-KW"/>
</dbReference>
<organism evidence="1 2">
    <name type="scientific">Zostera marina</name>
    <name type="common">Eelgrass</name>
    <dbReference type="NCBI Taxonomy" id="29655"/>
    <lineage>
        <taxon>Eukaryota</taxon>
        <taxon>Viridiplantae</taxon>
        <taxon>Streptophyta</taxon>
        <taxon>Embryophyta</taxon>
        <taxon>Tracheophyta</taxon>
        <taxon>Spermatophyta</taxon>
        <taxon>Magnoliopsida</taxon>
        <taxon>Liliopsida</taxon>
        <taxon>Zosteraceae</taxon>
        <taxon>Zostera</taxon>
    </lineage>
</organism>
<sequence>MKKTTSICNVVACVVSDLSGSLNVGIFGEQDDVECSGTVGRRTVEIVLQVEEALLSDDNSSTVVVVMVEKQNEAKKNHCGESSTSSTVDSGLTKDSVNIRNGIDNNVVSTHLTPFTTMNFVKSWRNNSLELVDPKVPNLIKHEKHRQSHGIKLIASENFSPLDNLRRGVIGTDSPMFIVDLYSPS</sequence>
<proteinExistence type="predicted"/>
<name>A0A0K9NI78_ZOSMR</name>
<comment type="caution">
    <text evidence="1">The sequence shown here is derived from an EMBL/GenBank/DDBJ whole genome shotgun (WGS) entry which is preliminary data.</text>
</comment>
<dbReference type="STRING" id="29655.A0A0K9NI78"/>
<dbReference type="Proteomes" id="UP000036987">
    <property type="component" value="Unassembled WGS sequence"/>
</dbReference>
<dbReference type="SUPFAM" id="SSF53383">
    <property type="entry name" value="PLP-dependent transferases"/>
    <property type="match status" value="1"/>
</dbReference>
<gene>
    <name evidence="1" type="ORF">ZOSMA_95G00590</name>
</gene>
<dbReference type="Gene3D" id="3.90.1150.10">
    <property type="entry name" value="Aspartate Aminotransferase, domain 1"/>
    <property type="match status" value="1"/>
</dbReference>
<evidence type="ECO:0000313" key="1">
    <source>
        <dbReference type="EMBL" id="KMZ56464.1"/>
    </source>
</evidence>
<keyword evidence="1" id="KW-0808">Transferase</keyword>
<keyword evidence="2" id="KW-1185">Reference proteome</keyword>